<dbReference type="Proteomes" id="UP000236520">
    <property type="component" value="Unassembled WGS sequence"/>
</dbReference>
<dbReference type="KEGG" id="smal:SMALA_3547"/>
<evidence type="ECO:0000313" key="2">
    <source>
        <dbReference type="Proteomes" id="UP000236520"/>
    </source>
</evidence>
<name>A0A291SSI0_STRMQ</name>
<dbReference type="EMBL" id="LJIW01000001">
    <property type="protein sequence ID" value="PNG98291.1"/>
    <property type="molecule type" value="Genomic_DNA"/>
</dbReference>
<dbReference type="RefSeq" id="WP_332840718.1">
    <property type="nucleotide sequence ID" value="NZ_BAAAHF010000002.1"/>
</dbReference>
<evidence type="ECO:0000313" key="1">
    <source>
        <dbReference type="EMBL" id="PNG98291.1"/>
    </source>
</evidence>
<sequence length="87" mass="9668">MPTNQWRRSFYSGESSNCIDIATEWRKSTFSEEASSCVYVAAARDGKIRLRESDDPHIVLTATPAALRFLIREAKAGAFDRVQEGGA</sequence>
<proteinExistence type="predicted"/>
<comment type="caution">
    <text evidence="1">The sequence shown here is derived from an EMBL/GenBank/DDBJ whole genome shotgun (WGS) entry which is preliminary data.</text>
</comment>
<accession>A0A291SSI0</accession>
<protein>
    <submittedName>
        <fullName evidence="1">Uncharacterized protein</fullName>
    </submittedName>
</protein>
<keyword evidence="2" id="KW-1185">Reference proteome</keyword>
<dbReference type="AlphaFoldDB" id="A0A291SSI0"/>
<reference evidence="1 2" key="1">
    <citation type="submission" date="2015-09" db="EMBL/GenBank/DDBJ databases">
        <title>Genome sequence, genome mining and natural product profiling of a biocontrol bacterium Streptomyces malaysiensis F913.</title>
        <authorList>
            <person name="Xu Y."/>
            <person name="Wei J."/>
            <person name="Xie J."/>
            <person name="Li T."/>
            <person name="Zhou Z."/>
        </authorList>
    </citation>
    <scope>NUCLEOTIDE SEQUENCE [LARGE SCALE GENOMIC DNA]</scope>
    <source>
        <strain evidence="1 2">F913</strain>
    </source>
</reference>
<gene>
    <name evidence="1" type="ORF">SMF913_14316</name>
</gene>
<organism evidence="1 2">
    <name type="scientific">Streptomyces malaysiensis</name>
    <dbReference type="NCBI Taxonomy" id="92644"/>
    <lineage>
        <taxon>Bacteria</taxon>
        <taxon>Bacillati</taxon>
        <taxon>Actinomycetota</taxon>
        <taxon>Actinomycetes</taxon>
        <taxon>Kitasatosporales</taxon>
        <taxon>Streptomycetaceae</taxon>
        <taxon>Streptomyces</taxon>
        <taxon>Streptomyces violaceusniger group</taxon>
    </lineage>
</organism>
<dbReference type="Pfam" id="PF04149">
    <property type="entry name" value="DUF397"/>
    <property type="match status" value="1"/>
</dbReference>
<dbReference type="InterPro" id="IPR007278">
    <property type="entry name" value="DUF397"/>
</dbReference>
<dbReference type="GeneID" id="303176000"/>